<dbReference type="InterPro" id="IPR051604">
    <property type="entry name" value="Ergot_Alk_Oxidoreductase"/>
</dbReference>
<organism evidence="2 3">
    <name type="scientific">Filimonas zeae</name>
    <dbReference type="NCBI Taxonomy" id="1737353"/>
    <lineage>
        <taxon>Bacteria</taxon>
        <taxon>Pseudomonadati</taxon>
        <taxon>Bacteroidota</taxon>
        <taxon>Chitinophagia</taxon>
        <taxon>Chitinophagales</taxon>
        <taxon>Chitinophagaceae</taxon>
        <taxon>Filimonas</taxon>
    </lineage>
</organism>
<evidence type="ECO:0000259" key="1">
    <source>
        <dbReference type="Pfam" id="PF05368"/>
    </source>
</evidence>
<reference evidence="2" key="1">
    <citation type="journal article" date="2014" name="Int. J. Syst. Evol. Microbiol.">
        <title>Complete genome sequence of Corynebacterium casei LMG S-19264T (=DSM 44701T), isolated from a smear-ripened cheese.</title>
        <authorList>
            <consortium name="US DOE Joint Genome Institute (JGI-PGF)"/>
            <person name="Walter F."/>
            <person name="Albersmeier A."/>
            <person name="Kalinowski J."/>
            <person name="Ruckert C."/>
        </authorList>
    </citation>
    <scope>NUCLEOTIDE SEQUENCE</scope>
    <source>
        <strain evidence="2">CGMCC 1.15290</strain>
    </source>
</reference>
<dbReference type="PANTHER" id="PTHR43162">
    <property type="match status" value="1"/>
</dbReference>
<dbReference type="RefSeq" id="WP_188953130.1">
    <property type="nucleotide sequence ID" value="NZ_BMIB01000003.1"/>
</dbReference>
<dbReference type="InterPro" id="IPR036291">
    <property type="entry name" value="NAD(P)-bd_dom_sf"/>
</dbReference>
<dbReference type="Gene3D" id="3.40.50.720">
    <property type="entry name" value="NAD(P)-binding Rossmann-like Domain"/>
    <property type="match status" value="1"/>
</dbReference>
<dbReference type="Pfam" id="PF05368">
    <property type="entry name" value="NmrA"/>
    <property type="match status" value="1"/>
</dbReference>
<feature type="domain" description="NmrA-like" evidence="1">
    <location>
        <begin position="2"/>
        <end position="223"/>
    </location>
</feature>
<dbReference type="Proteomes" id="UP000627292">
    <property type="component" value="Unassembled WGS sequence"/>
</dbReference>
<dbReference type="SUPFAM" id="SSF51735">
    <property type="entry name" value="NAD(P)-binding Rossmann-fold domains"/>
    <property type="match status" value="1"/>
</dbReference>
<name>A0A917MWQ3_9BACT</name>
<accession>A0A917MWQ3</accession>
<evidence type="ECO:0000313" key="3">
    <source>
        <dbReference type="Proteomes" id="UP000627292"/>
    </source>
</evidence>
<dbReference type="Gene3D" id="3.90.25.10">
    <property type="entry name" value="UDP-galactose 4-epimerase, domain 1"/>
    <property type="match status" value="1"/>
</dbReference>
<sequence length="292" mass="30126">MKVIITGSLGNTGKPLAEKLIAAGYDVTVISSNGDKKSAIEALGARAAIGSVSDAVFLQQVFTGADAVFAMTPPNMGGANVIANTAAAGKAFATAITAAGVRRVVMLSSIGADLASGNGPIAGIHPIEQLYNALEGVSVTFLRAGYFYLNFYNDVPLIKGMGIMGANFPATLALPLVHPADIATAAAEELQQPGTGKNVRYVVSGVYTPAEVAKALGTAIGKPELPWVEFTDEQSLQGMAQAGIPQEIAALYTEMGVGLRTGKIQADFEKNGSPVTGATKLEDFAKEFAQKF</sequence>
<dbReference type="AlphaFoldDB" id="A0A917MWQ3"/>
<keyword evidence="3" id="KW-1185">Reference proteome</keyword>
<dbReference type="InterPro" id="IPR008030">
    <property type="entry name" value="NmrA-like"/>
</dbReference>
<proteinExistence type="predicted"/>
<reference evidence="2" key="2">
    <citation type="submission" date="2020-09" db="EMBL/GenBank/DDBJ databases">
        <authorList>
            <person name="Sun Q."/>
            <person name="Zhou Y."/>
        </authorList>
    </citation>
    <scope>NUCLEOTIDE SEQUENCE</scope>
    <source>
        <strain evidence="2">CGMCC 1.15290</strain>
    </source>
</reference>
<evidence type="ECO:0000313" key="2">
    <source>
        <dbReference type="EMBL" id="GGH69744.1"/>
    </source>
</evidence>
<protein>
    <recommendedName>
        <fullName evidence="1">NmrA-like domain-containing protein</fullName>
    </recommendedName>
</protein>
<gene>
    <name evidence="2" type="ORF">GCM10011379_27350</name>
</gene>
<dbReference type="PANTHER" id="PTHR43162:SF1">
    <property type="entry name" value="PRESTALK A DIFFERENTIATION PROTEIN A"/>
    <property type="match status" value="1"/>
</dbReference>
<comment type="caution">
    <text evidence="2">The sequence shown here is derived from an EMBL/GenBank/DDBJ whole genome shotgun (WGS) entry which is preliminary data.</text>
</comment>
<dbReference type="EMBL" id="BMIB01000003">
    <property type="protein sequence ID" value="GGH69744.1"/>
    <property type="molecule type" value="Genomic_DNA"/>
</dbReference>